<dbReference type="AlphaFoldDB" id="A0AAX1SJU4"/>
<reference evidence="3 4" key="1">
    <citation type="journal article" date="2020" name="Cell Host Microbe">
        <title>Functional and Genomic Variation between Human-Derived Isolates of Lachnospiraceae Reveals Inter- and Intra-Species Diversity.</title>
        <authorList>
            <person name="Sorbara M.T."/>
            <person name="Littmann E.R."/>
            <person name="Fontana E."/>
            <person name="Moody T.U."/>
            <person name="Kohout C.E."/>
            <person name="Gjonbalaj M."/>
            <person name="Eaton V."/>
            <person name="Seok R."/>
            <person name="Leiner I.M."/>
            <person name="Pamer E.G."/>
        </authorList>
    </citation>
    <scope>NUCLEOTIDE SEQUENCE [LARGE SCALE GENOMIC DNA]</scope>
    <source>
        <strain evidence="3 4">MSK.1.17</strain>
    </source>
</reference>
<reference evidence="3" key="2">
    <citation type="submission" date="2020-02" db="EMBL/GenBank/DDBJ databases">
        <authorList>
            <person name="Littmann E."/>
            <person name="Sorbara M."/>
        </authorList>
    </citation>
    <scope>NUCLEOTIDE SEQUENCE</scope>
    <source>
        <strain evidence="3">MSK.1.17</strain>
    </source>
</reference>
<dbReference type="Gene3D" id="3.10.310.70">
    <property type="match status" value="1"/>
</dbReference>
<keyword evidence="4" id="KW-1185">Reference proteome</keyword>
<name>A0AAX1SJU4_9FIRM</name>
<reference evidence="2" key="3">
    <citation type="submission" date="2022-01" db="EMBL/GenBank/DDBJ databases">
        <title>Collection of gut derived symbiotic bacterial strains cultured from healthy donors.</title>
        <authorList>
            <person name="Lin H."/>
            <person name="Kohout C."/>
            <person name="Waligurski E."/>
            <person name="Pamer E.G."/>
        </authorList>
    </citation>
    <scope>NUCLEOTIDE SEQUENCE</scope>
    <source>
        <strain evidence="2">DFI.6.55</strain>
    </source>
</reference>
<evidence type="ECO:0000313" key="2">
    <source>
        <dbReference type="EMBL" id="MCG4744515.1"/>
    </source>
</evidence>
<dbReference type="Proteomes" id="UP001299608">
    <property type="component" value="Unassembled WGS sequence"/>
</dbReference>
<accession>A0AAX1SJU4</accession>
<evidence type="ECO:0000313" key="3">
    <source>
        <dbReference type="EMBL" id="NSJ49577.1"/>
    </source>
</evidence>
<sequence length="542" mass="60717">MRIIYRNGAVYTGELPLCEAFVTEDGRFVYAGTNEGAMAFKEEGDGIRELKGRFVCAGFNDSHMHLLNYGNALRMADLSAHTTSMGGMKEYMKDFILEHNIRPGTWVKGRGWNHDYFEDGRRFPDRHDLDGISMEHPICLIRTCGHACVVNTKALELTGITKDTPQVEGGRFEVEADGRPNGIFRENAMDLIYGRLPEPTKEDIKEMILAASHALNRCGVTSSQTDDLLAFNNVPYERVLEAYRELEAEGRMTVRVYEQSQFTTLKDLKGFLEKGYHTGWGTPWFKIGPLKMLGDGSLGARSAYLSRPYADDPSTCGIPIFTREQFEEMVGYANSHGMQVAIHAIGDGILDDILAAYEKALKECPRPDHRHGIVHCQITRPDQLRKFEELSLHAYIQSIFLDYDIHIVEERIGKERAASSYNFKTLYETTHTSNGSDCPVELPDVMKGIQCAVTRTTVKDHVGPYLMEQAMSVQQALDSFTVEGAHASFEENEKGRIAPGMAADFVVLDSNPFEVPAGELARIRVEATYVNGVCCYASQERD</sequence>
<protein>
    <submittedName>
        <fullName evidence="2">Amidohydrolase</fullName>
    </submittedName>
</protein>
<feature type="domain" description="Amidohydrolase 3" evidence="1">
    <location>
        <begin position="50"/>
        <end position="536"/>
    </location>
</feature>
<dbReference type="PANTHER" id="PTHR22642">
    <property type="entry name" value="IMIDAZOLONEPROPIONASE"/>
    <property type="match status" value="1"/>
</dbReference>
<dbReference type="SUPFAM" id="SSF51338">
    <property type="entry name" value="Composite domain of metallo-dependent hydrolases"/>
    <property type="match status" value="1"/>
</dbReference>
<organism evidence="2 5">
    <name type="scientific">Enterocloster aldenensis</name>
    <dbReference type="NCBI Taxonomy" id="358742"/>
    <lineage>
        <taxon>Bacteria</taxon>
        <taxon>Bacillati</taxon>
        <taxon>Bacillota</taxon>
        <taxon>Clostridia</taxon>
        <taxon>Lachnospirales</taxon>
        <taxon>Lachnospiraceae</taxon>
        <taxon>Enterocloster</taxon>
    </lineage>
</organism>
<dbReference type="GO" id="GO:0016810">
    <property type="term" value="F:hydrolase activity, acting on carbon-nitrogen (but not peptide) bonds"/>
    <property type="evidence" value="ECO:0007669"/>
    <property type="project" value="InterPro"/>
</dbReference>
<dbReference type="EMBL" id="JAKNGE010000004">
    <property type="protein sequence ID" value="MCG4744515.1"/>
    <property type="molecule type" value="Genomic_DNA"/>
</dbReference>
<dbReference type="Pfam" id="PF07969">
    <property type="entry name" value="Amidohydro_3"/>
    <property type="match status" value="1"/>
</dbReference>
<dbReference type="CDD" id="cd01300">
    <property type="entry name" value="YtcJ_like"/>
    <property type="match status" value="1"/>
</dbReference>
<evidence type="ECO:0000313" key="4">
    <source>
        <dbReference type="Proteomes" id="UP000669239"/>
    </source>
</evidence>
<dbReference type="Proteomes" id="UP000669239">
    <property type="component" value="Unassembled WGS sequence"/>
</dbReference>
<dbReference type="Gene3D" id="2.30.40.10">
    <property type="entry name" value="Urease, subunit C, domain 1"/>
    <property type="match status" value="1"/>
</dbReference>
<dbReference type="PANTHER" id="PTHR22642:SF2">
    <property type="entry name" value="PROTEIN LONG AFTER FAR-RED 3"/>
    <property type="match status" value="1"/>
</dbReference>
<dbReference type="InterPro" id="IPR013108">
    <property type="entry name" value="Amidohydro_3"/>
</dbReference>
<dbReference type="InterPro" id="IPR033932">
    <property type="entry name" value="YtcJ-like"/>
</dbReference>
<dbReference type="EMBL" id="JAAITT010000016">
    <property type="protein sequence ID" value="NSJ49577.1"/>
    <property type="molecule type" value="Genomic_DNA"/>
</dbReference>
<evidence type="ECO:0000259" key="1">
    <source>
        <dbReference type="Pfam" id="PF07969"/>
    </source>
</evidence>
<dbReference type="InterPro" id="IPR011059">
    <property type="entry name" value="Metal-dep_hydrolase_composite"/>
</dbReference>
<comment type="caution">
    <text evidence="2">The sequence shown here is derived from an EMBL/GenBank/DDBJ whole genome shotgun (WGS) entry which is preliminary data.</text>
</comment>
<gene>
    <name evidence="3" type="ORF">G5B36_12840</name>
    <name evidence="2" type="ORF">L0N08_03720</name>
</gene>
<dbReference type="SUPFAM" id="SSF51556">
    <property type="entry name" value="Metallo-dependent hydrolases"/>
    <property type="match status" value="1"/>
</dbReference>
<dbReference type="RefSeq" id="WP_117560017.1">
    <property type="nucleotide sequence ID" value="NZ_JAAITT010000016.1"/>
</dbReference>
<evidence type="ECO:0000313" key="5">
    <source>
        <dbReference type="Proteomes" id="UP001299608"/>
    </source>
</evidence>
<dbReference type="Gene3D" id="3.20.20.140">
    <property type="entry name" value="Metal-dependent hydrolases"/>
    <property type="match status" value="1"/>
</dbReference>
<proteinExistence type="predicted"/>
<dbReference type="InterPro" id="IPR032466">
    <property type="entry name" value="Metal_Hydrolase"/>
</dbReference>